<accession>A0AAD5XUB9</accession>
<gene>
    <name evidence="1" type="ORF">HDU87_000369</name>
</gene>
<protein>
    <submittedName>
        <fullName evidence="1">Uncharacterized protein</fullName>
    </submittedName>
</protein>
<comment type="caution">
    <text evidence="1">The sequence shown here is derived from an EMBL/GenBank/DDBJ whole genome shotgun (WGS) entry which is preliminary data.</text>
</comment>
<proteinExistence type="predicted"/>
<dbReference type="AlphaFoldDB" id="A0AAD5XUB9"/>
<reference evidence="1" key="1">
    <citation type="submission" date="2020-05" db="EMBL/GenBank/DDBJ databases">
        <title>Phylogenomic resolution of chytrid fungi.</title>
        <authorList>
            <person name="Stajich J.E."/>
            <person name="Amses K."/>
            <person name="Simmons R."/>
            <person name="Seto K."/>
            <person name="Myers J."/>
            <person name="Bonds A."/>
            <person name="Quandt C.A."/>
            <person name="Barry K."/>
            <person name="Liu P."/>
            <person name="Grigoriev I."/>
            <person name="Longcore J.E."/>
            <person name="James T.Y."/>
        </authorList>
    </citation>
    <scope>NUCLEOTIDE SEQUENCE</scope>
    <source>
        <strain evidence="1">JEL0379</strain>
    </source>
</reference>
<sequence>MVESFHGAPSFSQPQRHVRPLTRHIHDAAGLPLKINPIIINKDNAGVVAQIASGFIKSNHTKHIAPKVFATYERDGIDDKVTKIASAEDVADI</sequence>
<organism evidence="1 2">
    <name type="scientific">Geranomyces variabilis</name>
    <dbReference type="NCBI Taxonomy" id="109894"/>
    <lineage>
        <taxon>Eukaryota</taxon>
        <taxon>Fungi</taxon>
        <taxon>Fungi incertae sedis</taxon>
        <taxon>Chytridiomycota</taxon>
        <taxon>Chytridiomycota incertae sedis</taxon>
        <taxon>Chytridiomycetes</taxon>
        <taxon>Spizellomycetales</taxon>
        <taxon>Powellomycetaceae</taxon>
        <taxon>Geranomyces</taxon>
    </lineage>
</organism>
<dbReference type="Proteomes" id="UP001212152">
    <property type="component" value="Unassembled WGS sequence"/>
</dbReference>
<evidence type="ECO:0000313" key="1">
    <source>
        <dbReference type="EMBL" id="KAJ3182029.1"/>
    </source>
</evidence>
<dbReference type="EMBL" id="JADGJQ010000010">
    <property type="protein sequence ID" value="KAJ3182029.1"/>
    <property type="molecule type" value="Genomic_DNA"/>
</dbReference>
<evidence type="ECO:0000313" key="2">
    <source>
        <dbReference type="Proteomes" id="UP001212152"/>
    </source>
</evidence>
<name>A0AAD5XUB9_9FUNG</name>
<keyword evidence="2" id="KW-1185">Reference proteome</keyword>